<dbReference type="EMBL" id="QGGB01000010">
    <property type="protein sequence ID" value="PWN05349.1"/>
    <property type="molecule type" value="Genomic_DNA"/>
</dbReference>
<evidence type="ECO:0000313" key="6">
    <source>
        <dbReference type="Proteomes" id="UP000245533"/>
    </source>
</evidence>
<dbReference type="SUPFAM" id="SSF51569">
    <property type="entry name" value="Aldolase"/>
    <property type="match status" value="1"/>
</dbReference>
<feature type="binding site" evidence="3">
    <location>
        <position position="441"/>
    </location>
    <ligand>
        <name>Mn(2+)</name>
        <dbReference type="ChEBI" id="CHEBI:29035"/>
    </ligand>
</feature>
<keyword evidence="3" id="KW-0104">Cadmium</keyword>
<name>A0A316TQ58_9BACT</name>
<accession>A0A316TQ58</accession>
<dbReference type="Gene3D" id="3.20.20.70">
    <property type="entry name" value="Aldolase class I"/>
    <property type="match status" value="1"/>
</dbReference>
<comment type="catalytic activity">
    <reaction evidence="4">
        <text>D-erythrose 4-phosphate + phosphoenolpyruvate + H2O = 7-phospho-2-dehydro-3-deoxy-D-arabino-heptonate + phosphate</text>
        <dbReference type="Rhea" id="RHEA:14717"/>
        <dbReference type="ChEBI" id="CHEBI:15377"/>
        <dbReference type="ChEBI" id="CHEBI:16897"/>
        <dbReference type="ChEBI" id="CHEBI:43474"/>
        <dbReference type="ChEBI" id="CHEBI:58394"/>
        <dbReference type="ChEBI" id="CHEBI:58702"/>
        <dbReference type="EC" id="2.5.1.54"/>
    </reaction>
</comment>
<sequence length="467" mass="53029">MSTPSKTANPIQIPEMFESEGWHPLSWNKKEISQLPPYPDTEELQKAYNELRSLPPLITSWEVEALKEKLANVSEGKAFLLQGGDCAETFDACKAPKIVNMLKVMLQMSFILVHEMGRPVVRIGRIAGQYAKPRSRDFETVNGEEMLNYRGDLINSIEATREARTPDPQRLLTAYEKAALTLNFLRALSDEGFADLQHPEQWELDFMKNNEYYKEYEAMVNSIHKAINFMETITPNSFSTLHKVDLYTSHEALNLYYDAAQTQRVPRKTGWFNLSGHMVWLGNRTKQLDGAHIEYLSGIRNPIGIKVGPPFDLEETLQVIEKLNPGREAGKIVIITRMGADYVDKHLPTFIRALKQEGHPVVWSCDPMHGNTFSTEKNLKTRSFNNILEEIRTTFAVHRSEGSYLGGVHLELTGDNVTECVGGANGLNETGLDINYETYCDPRLNYEQSLEMAFLVAKEWNKSYGQA</sequence>
<organism evidence="5 6">
    <name type="scientific">Rhodohalobacter mucosus</name>
    <dbReference type="NCBI Taxonomy" id="2079485"/>
    <lineage>
        <taxon>Bacteria</taxon>
        <taxon>Pseudomonadati</taxon>
        <taxon>Balneolota</taxon>
        <taxon>Balneolia</taxon>
        <taxon>Balneolales</taxon>
        <taxon>Balneolaceae</taxon>
        <taxon>Rhodohalobacter</taxon>
    </lineage>
</organism>
<feature type="binding site" evidence="3">
    <location>
        <position position="337"/>
    </location>
    <ligand>
        <name>phosphoenolpyruvate</name>
        <dbReference type="ChEBI" id="CHEBI:58702"/>
    </ligand>
</feature>
<dbReference type="GO" id="GO:0008652">
    <property type="term" value="P:amino acid biosynthetic process"/>
    <property type="evidence" value="ECO:0007669"/>
    <property type="project" value="UniProtKB-KW"/>
</dbReference>
<protein>
    <recommendedName>
        <fullName evidence="4">Phospho-2-dehydro-3-deoxyheptonate aldolase</fullName>
        <ecNumber evidence="4">2.5.1.54</ecNumber>
    </recommendedName>
</protein>
<comment type="similarity">
    <text evidence="1 4">Belongs to the class-II DAHP synthase family.</text>
</comment>
<dbReference type="Proteomes" id="UP000245533">
    <property type="component" value="Unassembled WGS sequence"/>
</dbReference>
<dbReference type="GO" id="GO:0009073">
    <property type="term" value="P:aromatic amino acid family biosynthetic process"/>
    <property type="evidence" value="ECO:0007669"/>
    <property type="project" value="UniProtKB-KW"/>
</dbReference>
<dbReference type="RefSeq" id="WP_109647905.1">
    <property type="nucleotide sequence ID" value="NZ_QGGB01000010.1"/>
</dbReference>
<keyword evidence="2 4" id="KW-0808">Transferase</keyword>
<keyword evidence="4" id="KW-0057">Aromatic amino acid biosynthesis</keyword>
<evidence type="ECO:0000256" key="4">
    <source>
        <dbReference type="RuleBase" id="RU363071"/>
    </source>
</evidence>
<feature type="binding site" evidence="3">
    <location>
        <position position="369"/>
    </location>
    <ligand>
        <name>Mn(2+)</name>
        <dbReference type="ChEBI" id="CHEBI:29035"/>
    </ligand>
</feature>
<feature type="binding site" evidence="3">
    <location>
        <position position="411"/>
    </location>
    <ligand>
        <name>Mn(2+)</name>
        <dbReference type="ChEBI" id="CHEBI:29035"/>
    </ligand>
</feature>
<dbReference type="InterPro" id="IPR013785">
    <property type="entry name" value="Aldolase_TIM"/>
</dbReference>
<dbReference type="EC" id="2.5.1.54" evidence="4"/>
<dbReference type="UniPathway" id="UPA00053">
    <property type="reaction ID" value="UER00084"/>
</dbReference>
<keyword evidence="3" id="KW-0464">Manganese</keyword>
<keyword evidence="3" id="KW-0170">Cobalt</keyword>
<dbReference type="Pfam" id="PF01474">
    <property type="entry name" value="DAHP_synth_2"/>
    <property type="match status" value="1"/>
</dbReference>
<dbReference type="OrthoDB" id="9766852at2"/>
<comment type="pathway">
    <text evidence="4">Metabolic intermediate biosynthesis; chorismate biosynthesis; chorismate from D-erythrose 4-phosphate and phosphoenolpyruvate: step 1/7.</text>
</comment>
<feature type="binding site" evidence="3">
    <location>
        <position position="86"/>
    </location>
    <ligand>
        <name>Mn(2+)</name>
        <dbReference type="ChEBI" id="CHEBI:29035"/>
    </ligand>
</feature>
<keyword evidence="4" id="KW-0028">Amino-acid biosynthesis</keyword>
<dbReference type="GO" id="GO:0009423">
    <property type="term" value="P:chorismate biosynthetic process"/>
    <property type="evidence" value="ECO:0007669"/>
    <property type="project" value="UniProtKB-UniPathway"/>
</dbReference>
<reference evidence="5 6" key="1">
    <citation type="submission" date="2018-05" db="EMBL/GenBank/DDBJ databases">
        <title>Rhodohalobacter halophilus gen. nov., sp. nov., a moderately halophilic member of the family Balneolaceae.</title>
        <authorList>
            <person name="Liu Z.-W."/>
        </authorList>
    </citation>
    <scope>NUCLEOTIDE SEQUENCE [LARGE SCALE GENOMIC DNA]</scope>
    <source>
        <strain evidence="5 6">8A47</strain>
    </source>
</reference>
<comment type="caution">
    <text evidence="5">The sequence shown here is derived from an EMBL/GenBank/DDBJ whole genome shotgun (WGS) entry which is preliminary data.</text>
</comment>
<dbReference type="AlphaFoldDB" id="A0A316TQ58"/>
<evidence type="ECO:0000256" key="3">
    <source>
        <dbReference type="PIRSR" id="PIRSR602480-1"/>
    </source>
</evidence>
<evidence type="ECO:0000313" key="5">
    <source>
        <dbReference type="EMBL" id="PWN05349.1"/>
    </source>
</evidence>
<dbReference type="PANTHER" id="PTHR21337">
    <property type="entry name" value="PHOSPHO-2-DEHYDRO-3-DEOXYHEPTONATE ALDOLASE 1, 2"/>
    <property type="match status" value="1"/>
</dbReference>
<keyword evidence="6" id="KW-1185">Reference proteome</keyword>
<proteinExistence type="inferred from homology"/>
<feature type="binding site" evidence="3">
    <location>
        <position position="125"/>
    </location>
    <ligand>
        <name>phosphoenolpyruvate</name>
        <dbReference type="ChEBI" id="CHEBI:58702"/>
    </ligand>
</feature>
<feature type="binding site" evidence="3">
    <location>
        <position position="306"/>
    </location>
    <ligand>
        <name>phosphoenolpyruvate</name>
        <dbReference type="ChEBI" id="CHEBI:58702"/>
    </ligand>
</feature>
<evidence type="ECO:0000256" key="2">
    <source>
        <dbReference type="ARBA" id="ARBA00022679"/>
    </source>
</evidence>
<comment type="cofactor">
    <cofactor evidence="3">
        <name>Mn(2+)</name>
        <dbReference type="ChEBI" id="CHEBI:29035"/>
    </cofactor>
    <cofactor evidence="3">
        <name>Co(2+)</name>
        <dbReference type="ChEBI" id="CHEBI:48828"/>
    </cofactor>
    <cofactor evidence="3">
        <name>Cd(2+)</name>
        <dbReference type="ChEBI" id="CHEBI:48775"/>
    </cofactor>
    <text evidence="3">Binds 1 divalent cation per subunit. The enzyme is active with manganese, cobalt or cadmium ions.</text>
</comment>
<dbReference type="InterPro" id="IPR002480">
    <property type="entry name" value="DAHP_synth_2"/>
</dbReference>
<dbReference type="PANTHER" id="PTHR21337:SF0">
    <property type="entry name" value="PHOSPHO-2-DEHYDRO-3-DEOXYHEPTONATE ALDOLASE"/>
    <property type="match status" value="1"/>
</dbReference>
<gene>
    <name evidence="5" type="ORF">DDZ15_14880</name>
</gene>
<evidence type="ECO:0000256" key="1">
    <source>
        <dbReference type="ARBA" id="ARBA00008911"/>
    </source>
</evidence>
<dbReference type="GO" id="GO:0003849">
    <property type="term" value="F:3-deoxy-7-phosphoheptulonate synthase activity"/>
    <property type="evidence" value="ECO:0007669"/>
    <property type="project" value="UniProtKB-EC"/>
</dbReference>